<dbReference type="AlphaFoldDB" id="A0A4C1UYS8"/>
<reference evidence="2 3" key="1">
    <citation type="journal article" date="2019" name="Commun. Biol.">
        <title>The bagworm genome reveals a unique fibroin gene that provides high tensile strength.</title>
        <authorList>
            <person name="Kono N."/>
            <person name="Nakamura H."/>
            <person name="Ohtoshi R."/>
            <person name="Tomita M."/>
            <person name="Numata K."/>
            <person name="Arakawa K."/>
        </authorList>
    </citation>
    <scope>NUCLEOTIDE SEQUENCE [LARGE SCALE GENOMIC DNA]</scope>
</reference>
<evidence type="ECO:0000256" key="1">
    <source>
        <dbReference type="SAM" id="Phobius"/>
    </source>
</evidence>
<accession>A0A4C1UYS8</accession>
<keyword evidence="1" id="KW-0472">Membrane</keyword>
<sequence length="103" mass="12189">MHTECQNPPYCFRAADVMSRLIFFYFIWRLYAESGLIATFIYLVTYSRNSIIRPSVIWIRDYPDCQPQRINSNMNVSELALRPARAPLDRRSTRVLRSDVRPT</sequence>
<protein>
    <submittedName>
        <fullName evidence="2">Uncharacterized protein</fullName>
    </submittedName>
</protein>
<gene>
    <name evidence="2" type="ORF">EVAR_84089_1</name>
</gene>
<proteinExistence type="predicted"/>
<name>A0A4C1UYS8_EUMVA</name>
<dbReference type="Proteomes" id="UP000299102">
    <property type="component" value="Unassembled WGS sequence"/>
</dbReference>
<keyword evidence="3" id="KW-1185">Reference proteome</keyword>
<evidence type="ECO:0000313" key="3">
    <source>
        <dbReference type="Proteomes" id="UP000299102"/>
    </source>
</evidence>
<evidence type="ECO:0000313" key="2">
    <source>
        <dbReference type="EMBL" id="GBP31643.1"/>
    </source>
</evidence>
<organism evidence="2 3">
    <name type="scientific">Eumeta variegata</name>
    <name type="common">Bagworm moth</name>
    <name type="synonym">Eumeta japonica</name>
    <dbReference type="NCBI Taxonomy" id="151549"/>
    <lineage>
        <taxon>Eukaryota</taxon>
        <taxon>Metazoa</taxon>
        <taxon>Ecdysozoa</taxon>
        <taxon>Arthropoda</taxon>
        <taxon>Hexapoda</taxon>
        <taxon>Insecta</taxon>
        <taxon>Pterygota</taxon>
        <taxon>Neoptera</taxon>
        <taxon>Endopterygota</taxon>
        <taxon>Lepidoptera</taxon>
        <taxon>Glossata</taxon>
        <taxon>Ditrysia</taxon>
        <taxon>Tineoidea</taxon>
        <taxon>Psychidae</taxon>
        <taxon>Oiketicinae</taxon>
        <taxon>Eumeta</taxon>
    </lineage>
</organism>
<keyword evidence="1" id="KW-1133">Transmembrane helix</keyword>
<keyword evidence="1" id="KW-0812">Transmembrane</keyword>
<comment type="caution">
    <text evidence="2">The sequence shown here is derived from an EMBL/GenBank/DDBJ whole genome shotgun (WGS) entry which is preliminary data.</text>
</comment>
<dbReference type="EMBL" id="BGZK01000249">
    <property type="protein sequence ID" value="GBP31643.1"/>
    <property type="molecule type" value="Genomic_DNA"/>
</dbReference>
<feature type="transmembrane region" description="Helical" evidence="1">
    <location>
        <begin position="22"/>
        <end position="44"/>
    </location>
</feature>